<comment type="subcellular location">
    <subcellularLocation>
        <location evidence="1 7">Cell membrane</location>
        <topology evidence="1 7">Multi-pass membrane protein</topology>
    </subcellularLocation>
</comment>
<evidence type="ECO:0000256" key="4">
    <source>
        <dbReference type="ARBA" id="ARBA00022692"/>
    </source>
</evidence>
<sequence length="325" mass="36541">MKTALLVKQYSQRARLALVNRKAQKVKLLLLGQHMNDGLVAKLVLIFLLSIVAYLYLQPLFYMISTMLKSLADLLDPTVQWIPRAIDWGNLDNAYAGLHYASSLVHTLTLAIVPSLISILVCSLTGYALARLQFPGKSVFFALIFMTFLIPPQIIIIPLYVIYSKLGWLDTPLVFIVPALFGQGLKSALFILIFRQFFLSLPKALEEAAMLDGASLFRLFFRIILPLSVPACLVVFLFSFVWHWNEGYLSSMFLSHDFVPLSLRLSNLETEIFGQAPTMEMLAVNPVTEGTKMAGAFLIVFPPLLVYMIAQRWFVEGVERTGIVD</sequence>
<comment type="caution">
    <text evidence="9">The sequence shown here is derived from an EMBL/GenBank/DDBJ whole genome shotgun (WGS) entry which is preliminary data.</text>
</comment>
<dbReference type="GO" id="GO:0055085">
    <property type="term" value="P:transmembrane transport"/>
    <property type="evidence" value="ECO:0007669"/>
    <property type="project" value="InterPro"/>
</dbReference>
<evidence type="ECO:0000256" key="7">
    <source>
        <dbReference type="RuleBase" id="RU363032"/>
    </source>
</evidence>
<evidence type="ECO:0000256" key="3">
    <source>
        <dbReference type="ARBA" id="ARBA00022475"/>
    </source>
</evidence>
<dbReference type="Proteomes" id="UP000256977">
    <property type="component" value="Unassembled WGS sequence"/>
</dbReference>
<feature type="transmembrane region" description="Helical" evidence="7">
    <location>
        <begin position="175"/>
        <end position="198"/>
    </location>
</feature>
<evidence type="ECO:0000313" key="9">
    <source>
        <dbReference type="EMBL" id="RED87636.1"/>
    </source>
</evidence>
<dbReference type="SUPFAM" id="SSF161098">
    <property type="entry name" value="MetI-like"/>
    <property type="match status" value="1"/>
</dbReference>
<keyword evidence="10" id="KW-1185">Reference proteome</keyword>
<dbReference type="InterPro" id="IPR035906">
    <property type="entry name" value="MetI-like_sf"/>
</dbReference>
<feature type="transmembrane region" description="Helical" evidence="7">
    <location>
        <begin position="219"/>
        <end position="244"/>
    </location>
</feature>
<keyword evidence="6 7" id="KW-0472">Membrane</keyword>
<dbReference type="Gene3D" id="1.10.3720.10">
    <property type="entry name" value="MetI-like"/>
    <property type="match status" value="1"/>
</dbReference>
<dbReference type="PANTHER" id="PTHR43744:SF12">
    <property type="entry name" value="ABC TRANSPORTER PERMEASE PROTEIN MG189-RELATED"/>
    <property type="match status" value="1"/>
</dbReference>
<feature type="transmembrane region" description="Helical" evidence="7">
    <location>
        <begin position="293"/>
        <end position="310"/>
    </location>
</feature>
<feature type="transmembrane region" description="Helical" evidence="7">
    <location>
        <begin position="108"/>
        <end position="130"/>
    </location>
</feature>
<reference evidence="9 10" key="1">
    <citation type="submission" date="2018-07" db="EMBL/GenBank/DDBJ databases">
        <title>Genomic Encyclopedia of Type Strains, Phase III (KMG-III): the genomes of soil and plant-associated and newly described type strains.</title>
        <authorList>
            <person name="Whitman W."/>
        </authorList>
    </citation>
    <scope>NUCLEOTIDE SEQUENCE [LARGE SCALE GENOMIC DNA]</scope>
    <source>
        <strain evidence="9 10">CECT 7287</strain>
    </source>
</reference>
<dbReference type="CDD" id="cd06261">
    <property type="entry name" value="TM_PBP2"/>
    <property type="match status" value="1"/>
</dbReference>
<dbReference type="Pfam" id="PF00528">
    <property type="entry name" value="BPD_transp_1"/>
    <property type="match status" value="1"/>
</dbReference>
<accession>A0A3D9KMC2</accession>
<dbReference type="GO" id="GO:0005886">
    <property type="term" value="C:plasma membrane"/>
    <property type="evidence" value="ECO:0007669"/>
    <property type="project" value="UniProtKB-SubCell"/>
</dbReference>
<comment type="similarity">
    <text evidence="7">Belongs to the binding-protein-dependent transport system permease family.</text>
</comment>
<dbReference type="InterPro" id="IPR000515">
    <property type="entry name" value="MetI-like"/>
</dbReference>
<evidence type="ECO:0000256" key="1">
    <source>
        <dbReference type="ARBA" id="ARBA00004651"/>
    </source>
</evidence>
<evidence type="ECO:0000256" key="6">
    <source>
        <dbReference type="ARBA" id="ARBA00023136"/>
    </source>
</evidence>
<dbReference type="AlphaFoldDB" id="A0A3D9KMC2"/>
<feature type="transmembrane region" description="Helical" evidence="7">
    <location>
        <begin position="139"/>
        <end position="163"/>
    </location>
</feature>
<dbReference type="EMBL" id="QRDZ01000002">
    <property type="protein sequence ID" value="RED87636.1"/>
    <property type="molecule type" value="Genomic_DNA"/>
</dbReference>
<proteinExistence type="inferred from homology"/>
<keyword evidence="5 7" id="KW-1133">Transmembrane helix</keyword>
<name>A0A3D9KMC2_9BACL</name>
<dbReference type="PANTHER" id="PTHR43744">
    <property type="entry name" value="ABC TRANSPORTER PERMEASE PROTEIN MG189-RELATED-RELATED"/>
    <property type="match status" value="1"/>
</dbReference>
<evidence type="ECO:0000256" key="2">
    <source>
        <dbReference type="ARBA" id="ARBA00022448"/>
    </source>
</evidence>
<keyword evidence="2 7" id="KW-0813">Transport</keyword>
<evidence type="ECO:0000256" key="5">
    <source>
        <dbReference type="ARBA" id="ARBA00022989"/>
    </source>
</evidence>
<gene>
    <name evidence="9" type="ORF">DFP98_102114</name>
</gene>
<organism evidence="9 10">
    <name type="scientific">Cohnella phaseoli</name>
    <dbReference type="NCBI Taxonomy" id="456490"/>
    <lineage>
        <taxon>Bacteria</taxon>
        <taxon>Bacillati</taxon>
        <taxon>Bacillota</taxon>
        <taxon>Bacilli</taxon>
        <taxon>Bacillales</taxon>
        <taxon>Paenibacillaceae</taxon>
        <taxon>Cohnella</taxon>
    </lineage>
</organism>
<protein>
    <submittedName>
        <fullName evidence="9">Carbohydrate ABC transporter membrane protein 2 (CUT1 family)</fullName>
    </submittedName>
</protein>
<dbReference type="PROSITE" id="PS50928">
    <property type="entry name" value="ABC_TM1"/>
    <property type="match status" value="1"/>
</dbReference>
<feature type="domain" description="ABC transmembrane type-1" evidence="8">
    <location>
        <begin position="104"/>
        <end position="310"/>
    </location>
</feature>
<evidence type="ECO:0000313" key="10">
    <source>
        <dbReference type="Proteomes" id="UP000256977"/>
    </source>
</evidence>
<keyword evidence="4 7" id="KW-0812">Transmembrane</keyword>
<dbReference type="RefSeq" id="WP_181917453.1">
    <property type="nucleotide sequence ID" value="NZ_QRDZ01000002.1"/>
</dbReference>
<keyword evidence="3" id="KW-1003">Cell membrane</keyword>
<feature type="transmembrane region" description="Helical" evidence="7">
    <location>
        <begin position="39"/>
        <end position="57"/>
    </location>
</feature>
<evidence type="ECO:0000259" key="8">
    <source>
        <dbReference type="PROSITE" id="PS50928"/>
    </source>
</evidence>